<dbReference type="PROSITE" id="PS50995">
    <property type="entry name" value="HTH_MARR_2"/>
    <property type="match status" value="1"/>
</dbReference>
<dbReference type="PRINTS" id="PR00598">
    <property type="entry name" value="HTHMARR"/>
</dbReference>
<dbReference type="InterPro" id="IPR036390">
    <property type="entry name" value="WH_DNA-bd_sf"/>
</dbReference>
<reference evidence="5 6" key="1">
    <citation type="submission" date="2015-10" db="EMBL/GenBank/DDBJ databases">
        <title>Butyribacter intestini gen. nov., sp. nov., a butyric acid-producing bacterium of the family Lachnospiraceae isolated from the human faeces.</title>
        <authorList>
            <person name="Zou Y."/>
            <person name="Xue W."/>
            <person name="Luo G."/>
            <person name="Lv M."/>
        </authorList>
    </citation>
    <scope>NUCLEOTIDE SEQUENCE [LARGE SCALE GENOMIC DNA]</scope>
    <source>
        <strain evidence="5 6">TF01-11</strain>
    </source>
</reference>
<accession>A0AAW3JP39</accession>
<evidence type="ECO:0000259" key="4">
    <source>
        <dbReference type="PROSITE" id="PS50995"/>
    </source>
</evidence>
<dbReference type="Proteomes" id="UP000050833">
    <property type="component" value="Unassembled WGS sequence"/>
</dbReference>
<gene>
    <name evidence="5" type="ORF">APZ18_07035</name>
</gene>
<name>A0AAW3JP39_9FIRM</name>
<dbReference type="SMART" id="SM00347">
    <property type="entry name" value="HTH_MARR"/>
    <property type="match status" value="1"/>
</dbReference>
<comment type="caution">
    <text evidence="5">The sequence shown here is derived from an EMBL/GenBank/DDBJ whole genome shotgun (WGS) entry which is preliminary data.</text>
</comment>
<evidence type="ECO:0000313" key="5">
    <source>
        <dbReference type="EMBL" id="KQC84508.1"/>
    </source>
</evidence>
<dbReference type="RefSeq" id="WP_055943245.1">
    <property type="nucleotide sequence ID" value="NZ_LLKB01000005.1"/>
</dbReference>
<dbReference type="InterPro" id="IPR000835">
    <property type="entry name" value="HTH_MarR-typ"/>
</dbReference>
<dbReference type="GO" id="GO:0003700">
    <property type="term" value="F:DNA-binding transcription factor activity"/>
    <property type="evidence" value="ECO:0007669"/>
    <property type="project" value="InterPro"/>
</dbReference>
<proteinExistence type="predicted"/>
<keyword evidence="2" id="KW-0238">DNA-binding</keyword>
<dbReference type="AlphaFoldDB" id="A0AAW3JP39"/>
<protein>
    <submittedName>
        <fullName evidence="5">Transcriptional regulator</fullName>
    </submittedName>
</protein>
<evidence type="ECO:0000256" key="2">
    <source>
        <dbReference type="ARBA" id="ARBA00023125"/>
    </source>
</evidence>
<feature type="domain" description="HTH marR-type" evidence="4">
    <location>
        <begin position="1"/>
        <end position="134"/>
    </location>
</feature>
<keyword evidence="3" id="KW-0804">Transcription</keyword>
<dbReference type="InterPro" id="IPR036388">
    <property type="entry name" value="WH-like_DNA-bd_sf"/>
</dbReference>
<evidence type="ECO:0000256" key="3">
    <source>
        <dbReference type="ARBA" id="ARBA00023163"/>
    </source>
</evidence>
<keyword evidence="1" id="KW-0805">Transcription regulation</keyword>
<dbReference type="Gene3D" id="1.10.10.10">
    <property type="entry name" value="Winged helix-like DNA-binding domain superfamily/Winged helix DNA-binding domain"/>
    <property type="match status" value="1"/>
</dbReference>
<dbReference type="PANTHER" id="PTHR42756:SF1">
    <property type="entry name" value="TRANSCRIPTIONAL REPRESSOR OF EMRAB OPERON"/>
    <property type="match status" value="1"/>
</dbReference>
<keyword evidence="6" id="KW-1185">Reference proteome</keyword>
<evidence type="ECO:0000313" key="6">
    <source>
        <dbReference type="Proteomes" id="UP000050833"/>
    </source>
</evidence>
<sequence>MSESLHYLLMTDHLMVQKSLITSVKDTGLTSGQPKVLDYLKNHDGAVQKDIAINCHIEPASLTTILNGMENKGYITRNICTQNRKYLNVHLTKLGWKYVERLKKEFAKIENLALKTFTDTEKEQLIFLLEKLYDNLSEIRKEGTTK</sequence>
<dbReference type="Pfam" id="PF01047">
    <property type="entry name" value="MarR"/>
    <property type="match status" value="1"/>
</dbReference>
<dbReference type="GO" id="GO:0003677">
    <property type="term" value="F:DNA binding"/>
    <property type="evidence" value="ECO:0007669"/>
    <property type="project" value="UniProtKB-KW"/>
</dbReference>
<dbReference type="SUPFAM" id="SSF46785">
    <property type="entry name" value="Winged helix' DNA-binding domain"/>
    <property type="match status" value="1"/>
</dbReference>
<evidence type="ECO:0000256" key="1">
    <source>
        <dbReference type="ARBA" id="ARBA00023015"/>
    </source>
</evidence>
<dbReference type="PANTHER" id="PTHR42756">
    <property type="entry name" value="TRANSCRIPTIONAL REGULATOR, MARR"/>
    <property type="match status" value="1"/>
</dbReference>
<dbReference type="EMBL" id="LLKB01000005">
    <property type="protein sequence ID" value="KQC84508.1"/>
    <property type="molecule type" value="Genomic_DNA"/>
</dbReference>
<organism evidence="5 6">
    <name type="scientific">Butyribacter intestini</name>
    <dbReference type="NCBI Taxonomy" id="1703332"/>
    <lineage>
        <taxon>Bacteria</taxon>
        <taxon>Bacillati</taxon>
        <taxon>Bacillota</taxon>
        <taxon>Clostridia</taxon>
        <taxon>Lachnospirales</taxon>
        <taxon>Lachnospiraceae</taxon>
        <taxon>Butyribacter</taxon>
    </lineage>
</organism>